<keyword evidence="9" id="KW-0378">Hydrolase</keyword>
<organism evidence="9 10">
    <name type="scientific">Schizosaccharomyces osmophilus</name>
    <dbReference type="NCBI Taxonomy" id="2545709"/>
    <lineage>
        <taxon>Eukaryota</taxon>
        <taxon>Fungi</taxon>
        <taxon>Dikarya</taxon>
        <taxon>Ascomycota</taxon>
        <taxon>Taphrinomycotina</taxon>
        <taxon>Schizosaccharomycetes</taxon>
        <taxon>Schizosaccharomycetales</taxon>
        <taxon>Schizosaccharomycetaceae</taxon>
        <taxon>Schizosaccharomyces</taxon>
    </lineage>
</organism>
<evidence type="ECO:0000313" key="9">
    <source>
        <dbReference type="EMBL" id="WBW72777.1"/>
    </source>
</evidence>
<dbReference type="GO" id="GO:0006281">
    <property type="term" value="P:DNA repair"/>
    <property type="evidence" value="ECO:0007669"/>
    <property type="project" value="UniProtKB-KW"/>
</dbReference>
<keyword evidence="9" id="KW-0540">Nuclease</keyword>
<evidence type="ECO:0000313" key="10">
    <source>
        <dbReference type="Proteomes" id="UP001212411"/>
    </source>
</evidence>
<dbReference type="GO" id="GO:0033557">
    <property type="term" value="C:Slx1-Slx4 complex"/>
    <property type="evidence" value="ECO:0007669"/>
    <property type="project" value="InterPro"/>
</dbReference>
<keyword evidence="9" id="KW-0255">Endonuclease</keyword>
<dbReference type="EMBL" id="CP115611">
    <property type="protein sequence ID" value="WBW72777.1"/>
    <property type="molecule type" value="Genomic_DNA"/>
</dbReference>
<accession>A0AAE9WCR2</accession>
<keyword evidence="5" id="KW-0234">DNA repair</keyword>
<evidence type="ECO:0000256" key="7">
    <source>
        <dbReference type="ARBA" id="ARBA00029496"/>
    </source>
</evidence>
<keyword evidence="4" id="KW-0233">DNA recombination</keyword>
<comment type="similarity">
    <text evidence="2">Belongs to the SLX4 family.</text>
</comment>
<sequence>MSQDFPIEIQSSPESPHKTSFVVVESEEGTPELLHENIIRKRKREFIDTDADENVAENVLSNRNSFLSESSCFSSCFQSEIPEPEEAIDESTLGKGDFDYEDPPIYGFEQIRDATASLSPFSEPVINLASEDDAFPTEHHSFSKHAFVGDLEYREGSFSDGKFVATKGDGVFTLDSFNQSHDLETEKENRNTSINWMSEEIQKREPPRSVSYGFNNMPQNEGPIQNITPIQDQDQERHDQRNDTNEHKYKDMSIQELCRMVECYGFKPSKSKRALVNTLKACDAACENLKKQELTKGGSNEKENTSDPSVATTFDDIVTESHRAISKAVRDSKDKTIWLKMLHYEPLGLEEFTLWLRNSGLDLSSAIILSWCDTYGVLVQGSWHSNCR</sequence>
<reference evidence="9 10" key="1">
    <citation type="journal article" date="2023" name="G3 (Bethesda)">
        <title>A high-quality reference genome for the fission yeast Schizosaccharomyces osmophilus.</title>
        <authorList>
            <person name="Jia G.S."/>
            <person name="Zhang W.C."/>
            <person name="Liang Y."/>
            <person name="Liu X.H."/>
            <person name="Rhind N."/>
            <person name="Pidoux A."/>
            <person name="Brysch-Herzberg M."/>
            <person name="Du L.L."/>
        </authorList>
    </citation>
    <scope>NUCLEOTIDE SEQUENCE [LARGE SCALE GENOMIC DNA]</scope>
    <source>
        <strain evidence="9 10">CBS 15793</strain>
    </source>
</reference>
<name>A0AAE9WCR2_9SCHI</name>
<proteinExistence type="inferred from homology"/>
<keyword evidence="10" id="KW-1185">Reference proteome</keyword>
<dbReference type="InterPro" id="IPR018574">
    <property type="entry name" value="Structure-sp_endonuc_su_Slx4"/>
</dbReference>
<feature type="compositionally biased region" description="Basic and acidic residues" evidence="8">
    <location>
        <begin position="234"/>
        <end position="248"/>
    </location>
</feature>
<dbReference type="RefSeq" id="XP_056037020.1">
    <property type="nucleotide sequence ID" value="XM_056179100.1"/>
</dbReference>
<evidence type="ECO:0000256" key="6">
    <source>
        <dbReference type="ARBA" id="ARBA00023242"/>
    </source>
</evidence>
<dbReference type="AlphaFoldDB" id="A0AAE9WCR2"/>
<dbReference type="GO" id="GO:0006310">
    <property type="term" value="P:DNA recombination"/>
    <property type="evidence" value="ECO:0007669"/>
    <property type="project" value="UniProtKB-KW"/>
</dbReference>
<evidence type="ECO:0000256" key="4">
    <source>
        <dbReference type="ARBA" id="ARBA00023172"/>
    </source>
</evidence>
<protein>
    <recommendedName>
        <fullName evidence="7">Structure-specific endonuclease subunit SLX4</fullName>
    </recommendedName>
</protein>
<dbReference type="GeneID" id="80873789"/>
<feature type="compositionally biased region" description="Polar residues" evidence="8">
    <location>
        <begin position="212"/>
        <end position="232"/>
    </location>
</feature>
<evidence type="ECO:0000256" key="2">
    <source>
        <dbReference type="ARBA" id="ARBA00006661"/>
    </source>
</evidence>
<dbReference type="GO" id="GO:0004519">
    <property type="term" value="F:endonuclease activity"/>
    <property type="evidence" value="ECO:0007669"/>
    <property type="project" value="UniProtKB-KW"/>
</dbReference>
<dbReference type="Pfam" id="PF09494">
    <property type="entry name" value="Slx4"/>
    <property type="match status" value="1"/>
</dbReference>
<keyword evidence="3" id="KW-0227">DNA damage</keyword>
<dbReference type="GO" id="GO:0006260">
    <property type="term" value="P:DNA replication"/>
    <property type="evidence" value="ECO:0007669"/>
    <property type="project" value="InterPro"/>
</dbReference>
<dbReference type="KEGG" id="som:SOMG_00306"/>
<evidence type="ECO:0000256" key="1">
    <source>
        <dbReference type="ARBA" id="ARBA00004123"/>
    </source>
</evidence>
<evidence type="ECO:0000256" key="3">
    <source>
        <dbReference type="ARBA" id="ARBA00022763"/>
    </source>
</evidence>
<evidence type="ECO:0000256" key="8">
    <source>
        <dbReference type="SAM" id="MobiDB-lite"/>
    </source>
</evidence>
<feature type="region of interest" description="Disordered" evidence="8">
    <location>
        <begin position="201"/>
        <end position="248"/>
    </location>
</feature>
<keyword evidence="6" id="KW-0539">Nucleus</keyword>
<comment type="subcellular location">
    <subcellularLocation>
        <location evidence="1">Nucleus</location>
    </subcellularLocation>
</comment>
<feature type="compositionally biased region" description="Polar residues" evidence="8">
    <location>
        <begin position="1"/>
        <end position="14"/>
    </location>
</feature>
<dbReference type="Proteomes" id="UP001212411">
    <property type="component" value="Chromosome 1"/>
</dbReference>
<feature type="region of interest" description="Disordered" evidence="8">
    <location>
        <begin position="1"/>
        <end position="26"/>
    </location>
</feature>
<evidence type="ECO:0000256" key="5">
    <source>
        <dbReference type="ARBA" id="ARBA00023204"/>
    </source>
</evidence>
<gene>
    <name evidence="9" type="ORF">SOMG_00306</name>
</gene>